<dbReference type="Gene3D" id="1.20.5.710">
    <property type="entry name" value="Single helix bin"/>
    <property type="match status" value="1"/>
</dbReference>
<proteinExistence type="inferred from homology"/>
<dbReference type="AlphaFoldDB" id="A0A2Z4MA39"/>
<evidence type="ECO:0000259" key="6">
    <source>
        <dbReference type="Pfam" id="PF16320"/>
    </source>
</evidence>
<geneLocation type="chloroplast" evidence="7"/>
<dbReference type="GO" id="GO:0003729">
    <property type="term" value="F:mRNA binding"/>
    <property type="evidence" value="ECO:0007669"/>
    <property type="project" value="TreeGrafter"/>
</dbReference>
<comment type="function">
    <text evidence="4">Forms part of the ribosomal stalk which helps the ribosome interact with GTP-bound translation factors. Is thus essential for accurate translation.</text>
</comment>
<protein>
    <recommendedName>
        <fullName evidence="4">Large ribosomal subunit protein bL12c</fullName>
    </recommendedName>
</protein>
<comment type="similarity">
    <text evidence="1 4">Belongs to the bacterial ribosomal protein bL12 family.</text>
</comment>
<name>A0A2Z4MA39_9CHLO</name>
<dbReference type="InterPro" id="IPR014719">
    <property type="entry name" value="Ribosomal_bL12_C/ClpS-like"/>
</dbReference>
<dbReference type="PANTHER" id="PTHR45987:SF4">
    <property type="entry name" value="LARGE RIBOSOMAL SUBUNIT PROTEIN BL12M"/>
    <property type="match status" value="1"/>
</dbReference>
<dbReference type="NCBIfam" id="TIGR00855">
    <property type="entry name" value="L12"/>
    <property type="match status" value="1"/>
</dbReference>
<accession>A0A2Z4MA39</accession>
<feature type="domain" description="Large ribosomal subunit protein bL12 oligomerization" evidence="6">
    <location>
        <begin position="3"/>
        <end position="48"/>
    </location>
</feature>
<dbReference type="FunFam" id="3.30.1390.10:FF:000001">
    <property type="entry name" value="50S ribosomal protein L7/L12"/>
    <property type="match status" value="1"/>
</dbReference>
<comment type="subcellular location">
    <subcellularLocation>
        <location evidence="4">Plastid</location>
        <location evidence="4">Chloroplast</location>
    </subcellularLocation>
</comment>
<dbReference type="Pfam" id="PF00542">
    <property type="entry name" value="Ribosomal_L12"/>
    <property type="match status" value="1"/>
</dbReference>
<dbReference type="InterPro" id="IPR008932">
    <property type="entry name" value="Ribosomal_bL12_oligo"/>
</dbReference>
<dbReference type="GO" id="GO:0005840">
    <property type="term" value="C:ribosome"/>
    <property type="evidence" value="ECO:0007669"/>
    <property type="project" value="UniProtKB-KW"/>
</dbReference>
<evidence type="ECO:0000256" key="3">
    <source>
        <dbReference type="ARBA" id="ARBA00023274"/>
    </source>
</evidence>
<keyword evidence="7" id="KW-0150">Chloroplast</keyword>
<gene>
    <name evidence="4 7" type="primary">rpl12</name>
</gene>
<dbReference type="Pfam" id="PF16320">
    <property type="entry name" value="Ribosomal_L12_N"/>
    <property type="match status" value="1"/>
</dbReference>
<evidence type="ECO:0000313" key="7">
    <source>
        <dbReference type="EMBL" id="AWX53424.1"/>
    </source>
</evidence>
<evidence type="ECO:0000256" key="4">
    <source>
        <dbReference type="HAMAP-Rule" id="MF_00368"/>
    </source>
</evidence>
<dbReference type="InterPro" id="IPR013823">
    <property type="entry name" value="Ribosomal_bL12_C"/>
</dbReference>
<feature type="domain" description="Large ribosomal subunit protein bL12 C-terminal" evidence="5">
    <location>
        <begin position="61"/>
        <end position="128"/>
    </location>
</feature>
<sequence length="129" mass="13830">MTTVEQIIEQLKTLTLIESSELVKQIEETFGVDASAPVGGAVMMMGQESAAQEVVEETPTFDVRVVAIPDADKRVGVLKVLRKITSLGLAEAKEFTVSLPKILKEGVFKEEAEEAKNALEAAGATVELV</sequence>
<dbReference type="PANTHER" id="PTHR45987">
    <property type="entry name" value="39S RIBOSOMAL PROTEIN L12"/>
    <property type="match status" value="1"/>
</dbReference>
<dbReference type="CDD" id="cd00387">
    <property type="entry name" value="Ribosomal_L7_L12"/>
    <property type="match status" value="1"/>
</dbReference>
<dbReference type="HAMAP" id="MF_00368">
    <property type="entry name" value="Ribosomal_bL12"/>
    <property type="match status" value="1"/>
</dbReference>
<dbReference type="EMBL" id="MG721868">
    <property type="protein sequence ID" value="AWX53424.1"/>
    <property type="molecule type" value="Genomic_DNA"/>
</dbReference>
<evidence type="ECO:0000259" key="5">
    <source>
        <dbReference type="Pfam" id="PF00542"/>
    </source>
</evidence>
<dbReference type="GO" id="GO:0009507">
    <property type="term" value="C:chloroplast"/>
    <property type="evidence" value="ECO:0007669"/>
    <property type="project" value="UniProtKB-SubCell"/>
</dbReference>
<evidence type="ECO:0000256" key="1">
    <source>
        <dbReference type="ARBA" id="ARBA00007197"/>
    </source>
</evidence>
<dbReference type="GO" id="GO:1990904">
    <property type="term" value="C:ribonucleoprotein complex"/>
    <property type="evidence" value="ECO:0007669"/>
    <property type="project" value="UniProtKB-KW"/>
</dbReference>
<dbReference type="SUPFAM" id="SSF48300">
    <property type="entry name" value="Ribosomal protein L7/12, oligomerisation (N-terminal) domain"/>
    <property type="match status" value="1"/>
</dbReference>
<comment type="subunit">
    <text evidence="4">Homodimer. Part of the ribosomal stalk of the 50S ribosomal subunit. Forms a multimeric L10(L12)X complex, where L10 forms an elongated spine to which 2 to 4 L12 dimers bind in a sequential fashion. Binds GTP-bound translation factors.</text>
</comment>
<dbReference type="GO" id="GO:0003735">
    <property type="term" value="F:structural constituent of ribosome"/>
    <property type="evidence" value="ECO:0007669"/>
    <property type="project" value="InterPro"/>
</dbReference>
<keyword evidence="3 4" id="KW-0687">Ribonucleoprotein</keyword>
<dbReference type="GO" id="GO:0006412">
    <property type="term" value="P:translation"/>
    <property type="evidence" value="ECO:0007669"/>
    <property type="project" value="UniProtKB-UniRule"/>
</dbReference>
<dbReference type="Gene3D" id="3.30.1390.10">
    <property type="match status" value="1"/>
</dbReference>
<dbReference type="InterPro" id="IPR036235">
    <property type="entry name" value="Ribosomal_bL12_oligo_N_sf"/>
</dbReference>
<organism evidence="7">
    <name type="scientific">Ulothrix zonata</name>
    <dbReference type="NCBI Taxonomy" id="43941"/>
    <lineage>
        <taxon>Eukaryota</taxon>
        <taxon>Viridiplantae</taxon>
        <taxon>Chlorophyta</taxon>
        <taxon>core chlorophytes</taxon>
        <taxon>Ulvophyceae</taxon>
        <taxon>OUU clade</taxon>
        <taxon>Ulotrichales</taxon>
        <taxon>Ulotrichaceae</taxon>
        <taxon>Ulothrix</taxon>
    </lineage>
</organism>
<evidence type="ECO:0000256" key="2">
    <source>
        <dbReference type="ARBA" id="ARBA00022980"/>
    </source>
</evidence>
<keyword evidence="2 4" id="KW-0689">Ribosomal protein</keyword>
<dbReference type="InterPro" id="IPR000206">
    <property type="entry name" value="Ribosomal_bL12"/>
</dbReference>
<reference evidence="7" key="1">
    <citation type="submission" date="2017-12" db="EMBL/GenBank/DDBJ databases">
        <title>Resolution of core Chlorophyta phylogeny using heterogeneous models with AT-rich chloroplast sequence data.</title>
        <authorList>
            <person name="Fang L."/>
        </authorList>
    </citation>
    <scope>NUCLEOTIDE SEQUENCE</scope>
</reference>
<keyword evidence="7" id="KW-0934">Plastid</keyword>
<dbReference type="SUPFAM" id="SSF54736">
    <property type="entry name" value="ClpS-like"/>
    <property type="match status" value="1"/>
</dbReference>